<evidence type="ECO:0000313" key="2">
    <source>
        <dbReference type="EMBL" id="KPJ17680.1"/>
    </source>
</evidence>
<dbReference type="EMBL" id="KQ460120">
    <property type="protein sequence ID" value="KPJ17680.1"/>
    <property type="molecule type" value="Genomic_DNA"/>
</dbReference>
<reference evidence="2 3" key="1">
    <citation type="journal article" date="2015" name="Nat. Commun.">
        <title>Outbred genome sequencing and CRISPR/Cas9 gene editing in butterflies.</title>
        <authorList>
            <person name="Li X."/>
            <person name="Fan D."/>
            <person name="Zhang W."/>
            <person name="Liu G."/>
            <person name="Zhang L."/>
            <person name="Zhao L."/>
            <person name="Fang X."/>
            <person name="Chen L."/>
            <person name="Dong Y."/>
            <person name="Chen Y."/>
            <person name="Ding Y."/>
            <person name="Zhao R."/>
            <person name="Feng M."/>
            <person name="Zhu Y."/>
            <person name="Feng Y."/>
            <person name="Jiang X."/>
            <person name="Zhu D."/>
            <person name="Xiang H."/>
            <person name="Feng X."/>
            <person name="Li S."/>
            <person name="Wang J."/>
            <person name="Zhang G."/>
            <person name="Kronforst M.R."/>
            <person name="Wang W."/>
        </authorList>
    </citation>
    <scope>NUCLEOTIDE SEQUENCE [LARGE SCALE GENOMIC DNA]</scope>
    <source>
        <strain evidence="2">Ya'a_city_454_Pm</strain>
        <tissue evidence="2">Whole body</tissue>
    </source>
</reference>
<feature type="compositionally biased region" description="Basic and acidic residues" evidence="1">
    <location>
        <begin position="102"/>
        <end position="120"/>
    </location>
</feature>
<evidence type="ECO:0000313" key="3">
    <source>
        <dbReference type="Proteomes" id="UP000053240"/>
    </source>
</evidence>
<evidence type="ECO:0000256" key="1">
    <source>
        <dbReference type="SAM" id="MobiDB-lite"/>
    </source>
</evidence>
<sequence length="146" mass="16562">MRSATAPTPAGRVARSTSRTCTWRRRAARGRGARVAARGVRARARRRRHAHRWHVLESNRAARALYARMGARDLCRSEGRLALRLDAPRILDVAEGRLLPHRDPSSENLLRADESREYSEGGKGQSFIRTINIENIDNTAQKYLHN</sequence>
<proteinExistence type="predicted"/>
<accession>A0A0N1PK18</accession>
<gene>
    <name evidence="2" type="ORF">RR48_01081</name>
</gene>
<dbReference type="AlphaFoldDB" id="A0A0N1PK18"/>
<name>A0A0N1PK18_PAPMA</name>
<dbReference type="Proteomes" id="UP000053240">
    <property type="component" value="Unassembled WGS sequence"/>
</dbReference>
<dbReference type="Gene3D" id="3.40.630.30">
    <property type="match status" value="1"/>
</dbReference>
<feature type="region of interest" description="Disordered" evidence="1">
    <location>
        <begin position="102"/>
        <end position="123"/>
    </location>
</feature>
<keyword evidence="3" id="KW-1185">Reference proteome</keyword>
<dbReference type="InParanoid" id="A0A0N1PK18"/>
<organism evidence="2 3">
    <name type="scientific">Papilio machaon</name>
    <name type="common">Old World swallowtail butterfly</name>
    <dbReference type="NCBI Taxonomy" id="76193"/>
    <lineage>
        <taxon>Eukaryota</taxon>
        <taxon>Metazoa</taxon>
        <taxon>Ecdysozoa</taxon>
        <taxon>Arthropoda</taxon>
        <taxon>Hexapoda</taxon>
        <taxon>Insecta</taxon>
        <taxon>Pterygota</taxon>
        <taxon>Neoptera</taxon>
        <taxon>Endopterygota</taxon>
        <taxon>Lepidoptera</taxon>
        <taxon>Glossata</taxon>
        <taxon>Ditrysia</taxon>
        <taxon>Papilionoidea</taxon>
        <taxon>Papilionidae</taxon>
        <taxon>Papilioninae</taxon>
        <taxon>Papilio</taxon>
    </lineage>
</organism>
<protein>
    <submittedName>
        <fullName evidence="2">Uncharacterized protein</fullName>
    </submittedName>
</protein>